<dbReference type="AlphaFoldDB" id="W1IWT5"/>
<evidence type="ECO:0000313" key="2">
    <source>
        <dbReference type="Proteomes" id="UP000019202"/>
    </source>
</evidence>
<evidence type="ECO:0000313" key="1">
    <source>
        <dbReference type="EMBL" id="CDL82081.1"/>
    </source>
</evidence>
<organism evidence="1 2">
    <name type="scientific">Xenorhabdus szentirmaii DSM 16338</name>
    <dbReference type="NCBI Taxonomy" id="1427518"/>
    <lineage>
        <taxon>Bacteria</taxon>
        <taxon>Pseudomonadati</taxon>
        <taxon>Pseudomonadota</taxon>
        <taxon>Gammaproteobacteria</taxon>
        <taxon>Enterobacterales</taxon>
        <taxon>Morganellaceae</taxon>
        <taxon>Xenorhabdus</taxon>
    </lineage>
</organism>
<reference evidence="1" key="1">
    <citation type="submission" date="2013-11" db="EMBL/GenBank/DDBJ databases">
        <title>Draft genome sequence and annotation of the entomopathogenic bacteria, Xenorhabdus cabanillasi strain JM26 and Xenorhabdus szentirmai strain DSM 16338.</title>
        <authorList>
            <person name="Gualtieri M."/>
            <person name="Ogier J.C."/>
            <person name="Pages S."/>
            <person name="Givaudan A."/>
            <person name="Gaudriault S."/>
        </authorList>
    </citation>
    <scope>NUCLEOTIDE SEQUENCE [LARGE SCALE GENOMIC DNA]</scope>
    <source>
        <strain evidence="1">DSM 16338</strain>
    </source>
</reference>
<keyword evidence="2" id="KW-1185">Reference proteome</keyword>
<name>W1IWT5_9GAMM</name>
<dbReference type="Proteomes" id="UP000019202">
    <property type="component" value="Unassembled WGS sequence"/>
</dbReference>
<comment type="caution">
    <text evidence="1">The sequence shown here is derived from an EMBL/GenBank/DDBJ whole genome shotgun (WGS) entry which is preliminary data.</text>
</comment>
<gene>
    <name evidence="1" type="ORF">XSR1_190016</name>
</gene>
<proteinExistence type="predicted"/>
<dbReference type="EMBL" id="CBXF010000076">
    <property type="protein sequence ID" value="CDL82081.1"/>
    <property type="molecule type" value="Genomic_DNA"/>
</dbReference>
<accession>W1IWT5</accession>
<sequence length="41" mass="5148">MDHFYKIINYTAMDHFYKIIKKSEQNRYLSSNFKVKKYLIK</sequence>
<protein>
    <submittedName>
        <fullName evidence="1">Uncharacterized protein</fullName>
    </submittedName>
</protein>